<dbReference type="Pfam" id="PF10181">
    <property type="entry name" value="PIG-H"/>
    <property type="match status" value="1"/>
</dbReference>
<protein>
    <recommendedName>
        <fullName evidence="5">Phosphatidylinositol N-acetylglucosaminyltransferase subunit H conserved domain-containing protein</fullName>
    </recommendedName>
</protein>
<comment type="caution">
    <text evidence="6">The sequence shown here is derived from an EMBL/GenBank/DDBJ whole genome shotgun (WGS) entry which is preliminary data.</text>
</comment>
<gene>
    <name evidence="6" type="ORF">CROQUDRAFT_653799</name>
</gene>
<name>A0A9P6NNN8_9BASI</name>
<dbReference type="GO" id="GO:0000506">
    <property type="term" value="C:glycosylphosphatidylinositol-N-acetylglucosaminyltransferase (GPI-GnT) complex"/>
    <property type="evidence" value="ECO:0007669"/>
    <property type="project" value="InterPro"/>
</dbReference>
<keyword evidence="4" id="KW-0472">Membrane</keyword>
<proteinExistence type="inferred from homology"/>
<evidence type="ECO:0000256" key="3">
    <source>
        <dbReference type="SAM" id="MobiDB-lite"/>
    </source>
</evidence>
<reference evidence="6" key="1">
    <citation type="submission" date="2013-11" db="EMBL/GenBank/DDBJ databases">
        <title>Genome sequence of the fusiform rust pathogen reveals effectors for host alternation and coevolution with pine.</title>
        <authorList>
            <consortium name="DOE Joint Genome Institute"/>
            <person name="Smith K."/>
            <person name="Pendleton A."/>
            <person name="Kubisiak T."/>
            <person name="Anderson C."/>
            <person name="Salamov A."/>
            <person name="Aerts A."/>
            <person name="Riley R."/>
            <person name="Clum A."/>
            <person name="Lindquist E."/>
            <person name="Ence D."/>
            <person name="Campbell M."/>
            <person name="Kronenberg Z."/>
            <person name="Feau N."/>
            <person name="Dhillon B."/>
            <person name="Hamelin R."/>
            <person name="Burleigh J."/>
            <person name="Smith J."/>
            <person name="Yandell M."/>
            <person name="Nelson C."/>
            <person name="Grigoriev I."/>
            <person name="Davis J."/>
        </authorList>
    </citation>
    <scope>NUCLEOTIDE SEQUENCE</scope>
    <source>
        <strain evidence="6">G11</strain>
    </source>
</reference>
<dbReference type="InterPro" id="IPR019328">
    <property type="entry name" value="PIGH-H_dom"/>
</dbReference>
<dbReference type="PANTHER" id="PTHR15231">
    <property type="entry name" value="PHOSPHATIDYLINOSITOL N-ACETYLGLUCOSAMINYLTRANSFERASE SUBUNIT H"/>
    <property type="match status" value="1"/>
</dbReference>
<comment type="similarity">
    <text evidence="2">Belongs to the PIGH family.</text>
</comment>
<keyword evidence="4" id="KW-0812">Transmembrane</keyword>
<feature type="domain" description="Phosphatidylinositol N-acetylglucosaminyltransferase subunit H conserved" evidence="5">
    <location>
        <begin position="83"/>
        <end position="138"/>
    </location>
</feature>
<evidence type="ECO:0000256" key="2">
    <source>
        <dbReference type="ARBA" id="ARBA00009610"/>
    </source>
</evidence>
<keyword evidence="7" id="KW-1185">Reference proteome</keyword>
<dbReference type="OrthoDB" id="6256716at2759"/>
<dbReference type="PANTHER" id="PTHR15231:SF1">
    <property type="entry name" value="PHOSPHATIDYLINOSITOL N-ACETYLGLUCOSAMINYLTRANSFERASE SUBUNIT H"/>
    <property type="match status" value="1"/>
</dbReference>
<keyword evidence="4" id="KW-1133">Transmembrane helix</keyword>
<dbReference type="GO" id="GO:0006506">
    <property type="term" value="P:GPI anchor biosynthetic process"/>
    <property type="evidence" value="ECO:0007669"/>
    <property type="project" value="InterPro"/>
</dbReference>
<sequence>MTSNRGYPSSSTPLLSVQHIGLITRSYTFRAPDERSGLADAVLVGVSGAVFALTPWPSICSFIGLFLLGCWSYSKVTRVQSETVLVLGTLGIQLNRTSLLGTQSEFIPASHIHQVIIHEAIECWRVEFYLAMVIDRGQAGDTAEMEVRRIFGALRPRLKYLVPVWRGIREVMFEGDETRSHSRNSNGPPTNKTKLHEHVPLD</sequence>
<evidence type="ECO:0000256" key="1">
    <source>
        <dbReference type="ARBA" id="ARBA00004687"/>
    </source>
</evidence>
<evidence type="ECO:0000313" key="7">
    <source>
        <dbReference type="Proteomes" id="UP000886653"/>
    </source>
</evidence>
<feature type="region of interest" description="Disordered" evidence="3">
    <location>
        <begin position="176"/>
        <end position="202"/>
    </location>
</feature>
<evidence type="ECO:0000259" key="5">
    <source>
        <dbReference type="Pfam" id="PF10181"/>
    </source>
</evidence>
<evidence type="ECO:0000256" key="4">
    <source>
        <dbReference type="SAM" id="Phobius"/>
    </source>
</evidence>
<comment type="pathway">
    <text evidence="1">Glycolipid biosynthesis; glycosylphosphatidylinositol-anchor biosynthesis.</text>
</comment>
<feature type="compositionally biased region" description="Polar residues" evidence="3">
    <location>
        <begin position="183"/>
        <end position="192"/>
    </location>
</feature>
<dbReference type="AlphaFoldDB" id="A0A9P6NNN8"/>
<organism evidence="6 7">
    <name type="scientific">Cronartium quercuum f. sp. fusiforme G11</name>
    <dbReference type="NCBI Taxonomy" id="708437"/>
    <lineage>
        <taxon>Eukaryota</taxon>
        <taxon>Fungi</taxon>
        <taxon>Dikarya</taxon>
        <taxon>Basidiomycota</taxon>
        <taxon>Pucciniomycotina</taxon>
        <taxon>Pucciniomycetes</taxon>
        <taxon>Pucciniales</taxon>
        <taxon>Coleosporiaceae</taxon>
        <taxon>Cronartium</taxon>
    </lineage>
</organism>
<feature type="transmembrane region" description="Helical" evidence="4">
    <location>
        <begin position="42"/>
        <end position="68"/>
    </location>
</feature>
<dbReference type="EMBL" id="MU167229">
    <property type="protein sequence ID" value="KAG0149234.1"/>
    <property type="molecule type" value="Genomic_DNA"/>
</dbReference>
<dbReference type="InterPro" id="IPR044215">
    <property type="entry name" value="PIG-H"/>
</dbReference>
<dbReference type="Proteomes" id="UP000886653">
    <property type="component" value="Unassembled WGS sequence"/>
</dbReference>
<accession>A0A9P6NNN8</accession>
<evidence type="ECO:0000313" key="6">
    <source>
        <dbReference type="EMBL" id="KAG0149234.1"/>
    </source>
</evidence>